<evidence type="ECO:0000256" key="1">
    <source>
        <dbReference type="SAM" id="MobiDB-lite"/>
    </source>
</evidence>
<feature type="region of interest" description="Disordered" evidence="1">
    <location>
        <begin position="69"/>
        <end position="105"/>
    </location>
</feature>
<name>A0A2A9NRH8_9AGAR</name>
<dbReference type="SMART" id="SM00271">
    <property type="entry name" value="DnaJ"/>
    <property type="match status" value="1"/>
</dbReference>
<evidence type="ECO:0000313" key="3">
    <source>
        <dbReference type="EMBL" id="PFH51934.1"/>
    </source>
</evidence>
<dbReference type="EMBL" id="KZ301983">
    <property type="protein sequence ID" value="PFH51934.1"/>
    <property type="molecule type" value="Genomic_DNA"/>
</dbReference>
<dbReference type="PANTHER" id="PTHR44743:SF10">
    <property type="entry name" value="J DOMAIN-CONTAINING PROTEIN"/>
    <property type="match status" value="1"/>
</dbReference>
<feature type="compositionally biased region" description="Polar residues" evidence="1">
    <location>
        <begin position="76"/>
        <end position="97"/>
    </location>
</feature>
<dbReference type="OrthoDB" id="442087at2759"/>
<dbReference type="Proteomes" id="UP000242287">
    <property type="component" value="Unassembled WGS sequence"/>
</dbReference>
<dbReference type="AlphaFoldDB" id="A0A2A9NRH8"/>
<dbReference type="InterPro" id="IPR018253">
    <property type="entry name" value="DnaJ_domain_CS"/>
</dbReference>
<dbReference type="Gene3D" id="1.10.287.110">
    <property type="entry name" value="DnaJ domain"/>
    <property type="match status" value="1"/>
</dbReference>
<organism evidence="3 4">
    <name type="scientific">Amanita thiersii Skay4041</name>
    <dbReference type="NCBI Taxonomy" id="703135"/>
    <lineage>
        <taxon>Eukaryota</taxon>
        <taxon>Fungi</taxon>
        <taxon>Dikarya</taxon>
        <taxon>Basidiomycota</taxon>
        <taxon>Agaricomycotina</taxon>
        <taxon>Agaricomycetes</taxon>
        <taxon>Agaricomycetidae</taxon>
        <taxon>Agaricales</taxon>
        <taxon>Pluteineae</taxon>
        <taxon>Amanitaceae</taxon>
        <taxon>Amanita</taxon>
    </lineage>
</organism>
<dbReference type="STRING" id="703135.A0A2A9NRH8"/>
<dbReference type="PROSITE" id="PS50076">
    <property type="entry name" value="DNAJ_2"/>
    <property type="match status" value="1"/>
</dbReference>
<dbReference type="CDD" id="cd06257">
    <property type="entry name" value="DnaJ"/>
    <property type="match status" value="1"/>
</dbReference>
<reference evidence="3 4" key="1">
    <citation type="submission" date="2014-02" db="EMBL/GenBank/DDBJ databases">
        <title>Transposable element dynamics among asymbiotic and ectomycorrhizal Amanita fungi.</title>
        <authorList>
            <consortium name="DOE Joint Genome Institute"/>
            <person name="Hess J."/>
            <person name="Skrede I."/>
            <person name="Wolfe B."/>
            <person name="LaButti K."/>
            <person name="Ohm R.A."/>
            <person name="Grigoriev I.V."/>
            <person name="Pringle A."/>
        </authorList>
    </citation>
    <scope>NUCLEOTIDE SEQUENCE [LARGE SCALE GENOMIC DNA]</scope>
    <source>
        <strain evidence="3 4">SKay4041</strain>
    </source>
</reference>
<dbReference type="InterPro" id="IPR036869">
    <property type="entry name" value="J_dom_sf"/>
</dbReference>
<dbReference type="PANTHER" id="PTHR44743">
    <property type="entry name" value="PUTATIVE, EXPRESSED-RELATED"/>
    <property type="match status" value="1"/>
</dbReference>
<dbReference type="PROSITE" id="PS00636">
    <property type="entry name" value="DNAJ_1"/>
    <property type="match status" value="1"/>
</dbReference>
<protein>
    <recommendedName>
        <fullName evidence="2">J domain-containing protein</fullName>
    </recommendedName>
</protein>
<gene>
    <name evidence="3" type="ORF">AMATHDRAFT_2641</name>
</gene>
<proteinExistence type="predicted"/>
<dbReference type="Pfam" id="PF00226">
    <property type="entry name" value="DnaJ"/>
    <property type="match status" value="1"/>
</dbReference>
<dbReference type="PRINTS" id="PR00625">
    <property type="entry name" value="JDOMAIN"/>
</dbReference>
<keyword evidence="4" id="KW-1185">Reference proteome</keyword>
<evidence type="ECO:0000259" key="2">
    <source>
        <dbReference type="PROSITE" id="PS50076"/>
    </source>
</evidence>
<dbReference type="InterPro" id="IPR001623">
    <property type="entry name" value="DnaJ_domain"/>
</dbReference>
<accession>A0A2A9NRH8</accession>
<dbReference type="SUPFAM" id="SSF46565">
    <property type="entry name" value="Chaperone J-domain"/>
    <property type="match status" value="1"/>
</dbReference>
<evidence type="ECO:0000313" key="4">
    <source>
        <dbReference type="Proteomes" id="UP000242287"/>
    </source>
</evidence>
<feature type="domain" description="J" evidence="2">
    <location>
        <begin position="8"/>
        <end position="79"/>
    </location>
</feature>
<sequence length="182" mass="21263">MQPAHSESLYSILGIQLSASVEQIRKAYKAKALETHPDRLGPNATELRKQIAQARFQKIHEAFAILSDPHKRKAYDNQQPSLTKSEQSPGSASNAQLQRMKDRMEWAQKQQKLHQERINAVRTKNKHVQDELEAKEKLTKMTNEYLQELFTLNPEWEERKRRVLEQKARHAKTGSRKYLVDH</sequence>